<dbReference type="Gene3D" id="1.20.1280.170">
    <property type="entry name" value="Exocyst complex component Exo70"/>
    <property type="match status" value="1"/>
</dbReference>
<gene>
    <name evidence="6" type="ORF">E3N88_22704</name>
</gene>
<dbReference type="Proteomes" id="UP000326396">
    <property type="component" value="Linkage Group LG2"/>
</dbReference>
<organism evidence="6 7">
    <name type="scientific">Mikania micrantha</name>
    <name type="common">bitter vine</name>
    <dbReference type="NCBI Taxonomy" id="192012"/>
    <lineage>
        <taxon>Eukaryota</taxon>
        <taxon>Viridiplantae</taxon>
        <taxon>Streptophyta</taxon>
        <taxon>Embryophyta</taxon>
        <taxon>Tracheophyta</taxon>
        <taxon>Spermatophyta</taxon>
        <taxon>Magnoliopsida</taxon>
        <taxon>eudicotyledons</taxon>
        <taxon>Gunneridae</taxon>
        <taxon>Pentapetalae</taxon>
        <taxon>asterids</taxon>
        <taxon>campanulids</taxon>
        <taxon>Asterales</taxon>
        <taxon>Asteraceae</taxon>
        <taxon>Asteroideae</taxon>
        <taxon>Heliantheae alliance</taxon>
        <taxon>Eupatorieae</taxon>
        <taxon>Mikania</taxon>
    </lineage>
</organism>
<feature type="region of interest" description="Disordered" evidence="4">
    <location>
        <begin position="150"/>
        <end position="171"/>
    </location>
</feature>
<keyword evidence="3" id="KW-0653">Protein transport</keyword>
<evidence type="ECO:0000313" key="7">
    <source>
        <dbReference type="Proteomes" id="UP000326396"/>
    </source>
</evidence>
<dbReference type="InterPro" id="IPR016159">
    <property type="entry name" value="Cullin_repeat-like_dom_sf"/>
</dbReference>
<feature type="domain" description="Exocyst complex subunit Exo70 C-terminal" evidence="5">
    <location>
        <begin position="81"/>
        <end position="183"/>
    </location>
</feature>
<dbReference type="OrthoDB" id="1922221at2759"/>
<protein>
    <recommendedName>
        <fullName evidence="3">Exocyst subunit Exo70 family protein</fullName>
    </recommendedName>
</protein>
<evidence type="ECO:0000259" key="5">
    <source>
        <dbReference type="Pfam" id="PF03081"/>
    </source>
</evidence>
<sequence>MKGRLMKTKRRSGLKNQDGKTSRSFVFSTKVHKELFPLCSLLIRSLHSAATQVAAHFLNFMIWMTTSAKAAAGWNKEKAVQQWVQAIEIVSRLAEAARDNLSEFENAVLCEPSKVPVPGGTIHPVTRYVMNYISLISDYKRTLGELIVSGPATGSRDSNDSTTPDMDVADHEGRSPLALHHRITIQLRRQIQTLQRQLLGLCVHHEQHSLHGSKDQRILVFKGNDR</sequence>
<evidence type="ECO:0000256" key="4">
    <source>
        <dbReference type="SAM" id="MobiDB-lite"/>
    </source>
</evidence>
<dbReference type="GO" id="GO:0005546">
    <property type="term" value="F:phosphatidylinositol-4,5-bisphosphate binding"/>
    <property type="evidence" value="ECO:0007669"/>
    <property type="project" value="InterPro"/>
</dbReference>
<dbReference type="GO" id="GO:0006887">
    <property type="term" value="P:exocytosis"/>
    <property type="evidence" value="ECO:0007669"/>
    <property type="project" value="UniProtKB-KW"/>
</dbReference>
<proteinExistence type="inferred from homology"/>
<name>A0A5N6NCM5_9ASTR</name>
<dbReference type="PANTHER" id="PTHR12542:SF7">
    <property type="entry name" value="EXOCYST SUBUNIT EXO70 FAMILY PROTEIN"/>
    <property type="match status" value="1"/>
</dbReference>
<dbReference type="AlphaFoldDB" id="A0A5N6NCM5"/>
<comment type="caution">
    <text evidence="6">The sequence shown here is derived from an EMBL/GenBank/DDBJ whole genome shotgun (WGS) entry which is preliminary data.</text>
</comment>
<evidence type="ECO:0000256" key="2">
    <source>
        <dbReference type="ARBA" id="ARBA00022448"/>
    </source>
</evidence>
<dbReference type="InterPro" id="IPR046364">
    <property type="entry name" value="Exo70_C"/>
</dbReference>
<accession>A0A5N6NCM5</accession>
<evidence type="ECO:0000256" key="3">
    <source>
        <dbReference type="RuleBase" id="RU365026"/>
    </source>
</evidence>
<evidence type="ECO:0000313" key="6">
    <source>
        <dbReference type="EMBL" id="KAD4585103.1"/>
    </source>
</evidence>
<dbReference type="GO" id="GO:0015031">
    <property type="term" value="P:protein transport"/>
    <property type="evidence" value="ECO:0007669"/>
    <property type="project" value="UniProtKB-KW"/>
</dbReference>
<dbReference type="Pfam" id="PF03081">
    <property type="entry name" value="Exo70_C"/>
    <property type="match status" value="1"/>
</dbReference>
<keyword evidence="2 3" id="KW-0813">Transport</keyword>
<dbReference type="SUPFAM" id="SSF74788">
    <property type="entry name" value="Cullin repeat-like"/>
    <property type="match status" value="1"/>
</dbReference>
<reference evidence="6 7" key="1">
    <citation type="submission" date="2019-05" db="EMBL/GenBank/DDBJ databases">
        <title>Mikania micrantha, genome provides insights into the molecular mechanism of rapid growth.</title>
        <authorList>
            <person name="Liu B."/>
        </authorList>
    </citation>
    <scope>NUCLEOTIDE SEQUENCE [LARGE SCALE GENOMIC DNA]</scope>
    <source>
        <strain evidence="6">NLD-2019</strain>
        <tissue evidence="6">Leaf</tissue>
    </source>
</reference>
<keyword evidence="7" id="KW-1185">Reference proteome</keyword>
<comment type="similarity">
    <text evidence="1 3">Belongs to the EXO70 family.</text>
</comment>
<dbReference type="GO" id="GO:0000145">
    <property type="term" value="C:exocyst"/>
    <property type="evidence" value="ECO:0007669"/>
    <property type="project" value="InterPro"/>
</dbReference>
<dbReference type="EMBL" id="SZYD01000012">
    <property type="protein sequence ID" value="KAD4585103.1"/>
    <property type="molecule type" value="Genomic_DNA"/>
</dbReference>
<keyword evidence="3" id="KW-0268">Exocytosis</keyword>
<feature type="compositionally biased region" description="Basic residues" evidence="4">
    <location>
        <begin position="1"/>
        <end position="13"/>
    </location>
</feature>
<comment type="function">
    <text evidence="3">Component of the exocyst complex.</text>
</comment>
<feature type="region of interest" description="Disordered" evidence="4">
    <location>
        <begin position="1"/>
        <end position="20"/>
    </location>
</feature>
<evidence type="ECO:0000256" key="1">
    <source>
        <dbReference type="ARBA" id="ARBA00006756"/>
    </source>
</evidence>
<dbReference type="PANTHER" id="PTHR12542">
    <property type="entry name" value="EXOCYST COMPLEX PROTEIN EXO70"/>
    <property type="match status" value="1"/>
</dbReference>
<dbReference type="InterPro" id="IPR004140">
    <property type="entry name" value="Exo70"/>
</dbReference>